<protein>
    <submittedName>
        <fullName evidence="1">Uncharacterized protein</fullName>
    </submittedName>
</protein>
<organism evidence="1 2">
    <name type="scientific">Solirubrobacter ginsenosidimutans</name>
    <dbReference type="NCBI Taxonomy" id="490573"/>
    <lineage>
        <taxon>Bacteria</taxon>
        <taxon>Bacillati</taxon>
        <taxon>Actinomycetota</taxon>
        <taxon>Thermoleophilia</taxon>
        <taxon>Solirubrobacterales</taxon>
        <taxon>Solirubrobacteraceae</taxon>
        <taxon>Solirubrobacter</taxon>
    </lineage>
</organism>
<accession>A0A9X3RY61</accession>
<sequence>MRSVDAEAELMARLSTFGASAEGPSYSDVERTWQTLRAFADEPVDDLDARDSSADTWLAQHGPYGGGTFVLDMTREFRFVDEEGRYSHSAVLSCGLYFAPFLALKGLEAADLSSAGLSLDDFFRQALELPGFKRVRDHQPAPNGLRVFYTDV</sequence>
<comment type="caution">
    <text evidence="1">The sequence shown here is derived from an EMBL/GenBank/DDBJ whole genome shotgun (WGS) entry which is preliminary data.</text>
</comment>
<dbReference type="Proteomes" id="UP001149140">
    <property type="component" value="Unassembled WGS sequence"/>
</dbReference>
<name>A0A9X3RY61_9ACTN</name>
<evidence type="ECO:0000313" key="2">
    <source>
        <dbReference type="Proteomes" id="UP001149140"/>
    </source>
</evidence>
<gene>
    <name evidence="1" type="ORF">OM076_00965</name>
</gene>
<dbReference type="AlphaFoldDB" id="A0A9X3RY61"/>
<dbReference type="RefSeq" id="WP_270037417.1">
    <property type="nucleotide sequence ID" value="NZ_JAPDOD010000001.1"/>
</dbReference>
<reference evidence="1" key="1">
    <citation type="submission" date="2022-10" db="EMBL/GenBank/DDBJ databases">
        <title>The WGS of Solirubrobacter ginsenosidimutans DSM 21036.</title>
        <authorList>
            <person name="Jiang Z."/>
        </authorList>
    </citation>
    <scope>NUCLEOTIDE SEQUENCE</scope>
    <source>
        <strain evidence="1">DSM 21036</strain>
    </source>
</reference>
<evidence type="ECO:0000313" key="1">
    <source>
        <dbReference type="EMBL" id="MDA0158819.1"/>
    </source>
</evidence>
<proteinExistence type="predicted"/>
<dbReference type="EMBL" id="JAPDOD010000001">
    <property type="protein sequence ID" value="MDA0158819.1"/>
    <property type="molecule type" value="Genomic_DNA"/>
</dbReference>
<keyword evidence="2" id="KW-1185">Reference proteome</keyword>